<evidence type="ECO:0000313" key="4">
    <source>
        <dbReference type="Proteomes" id="UP000785679"/>
    </source>
</evidence>
<comment type="caution">
    <text evidence="3">The sequence shown here is derived from an EMBL/GenBank/DDBJ whole genome shotgun (WGS) entry which is preliminary data.</text>
</comment>
<protein>
    <submittedName>
        <fullName evidence="3">Uncharacterized protein</fullName>
    </submittedName>
</protein>
<proteinExistence type="predicted"/>
<gene>
    <name evidence="3" type="ORF">FGO68_gene9484</name>
</gene>
<accession>A0A8J8NYF8</accession>
<reference evidence="3" key="1">
    <citation type="submission" date="2019-06" db="EMBL/GenBank/DDBJ databases">
        <authorList>
            <person name="Zheng W."/>
        </authorList>
    </citation>
    <scope>NUCLEOTIDE SEQUENCE</scope>
    <source>
        <strain evidence="3">QDHG01</strain>
    </source>
</reference>
<sequence length="517" mass="60210">MEEKKQVNSSLDRIRPMDKITLMNRLPVPPAHHKEGYSSANSSRRRGSIRSESEHDSIRAAVMKRVNGKDTFNKLDSEQKQSKRQTLGARIGIQIINQSISMHTDSKKKHIDVNMDEADEEESVENKQAMRSNQKPQQDLAINFNQMLQQADHQPPVPRLDHQQELRQAYGLDQTFPPSQINRRLERPPKFKRGEIPFGKYLAQHSHKNSLIFMKDELMFERTQLTKFYFNQGFLGRLILVMIDKLIEGTQQLIDKLGEIKNTDSEKRVEETLFAPSLMLRDTTLLQKQQRTRVLTHLVKQARKIGSEISKLNRYMQASGEDLEKLERESKLVRRIKPLLSQRSFSIDKLSAVDLNLIPQAEKTQWCHIIDAEKAKIRQYLQEESKQREAMEANQELLQLALEFEKHRLERSEADMEDVPRDERKQVGVRKAEKGAAKRKALVDLTNKFGQQDKVRVQNAPVRDFDNIAFQTVAEYEVAMLKDRRAHAFNASRKDPLRKQARPVVINHDQLQLFRFL</sequence>
<keyword evidence="1" id="KW-0175">Coiled coil</keyword>
<keyword evidence="4" id="KW-1185">Reference proteome</keyword>
<evidence type="ECO:0000256" key="2">
    <source>
        <dbReference type="SAM" id="MobiDB-lite"/>
    </source>
</evidence>
<feature type="region of interest" description="Disordered" evidence="2">
    <location>
        <begin position="1"/>
        <end position="57"/>
    </location>
</feature>
<evidence type="ECO:0000256" key="1">
    <source>
        <dbReference type="SAM" id="Coils"/>
    </source>
</evidence>
<feature type="compositionally biased region" description="Basic and acidic residues" evidence="2">
    <location>
        <begin position="1"/>
        <end position="18"/>
    </location>
</feature>
<dbReference type="EMBL" id="RRYP01003720">
    <property type="protein sequence ID" value="TNV83548.1"/>
    <property type="molecule type" value="Genomic_DNA"/>
</dbReference>
<name>A0A8J8NYF8_HALGN</name>
<dbReference type="OrthoDB" id="10646150at2759"/>
<dbReference type="AlphaFoldDB" id="A0A8J8NYF8"/>
<organism evidence="3 4">
    <name type="scientific">Halteria grandinella</name>
    <dbReference type="NCBI Taxonomy" id="5974"/>
    <lineage>
        <taxon>Eukaryota</taxon>
        <taxon>Sar</taxon>
        <taxon>Alveolata</taxon>
        <taxon>Ciliophora</taxon>
        <taxon>Intramacronucleata</taxon>
        <taxon>Spirotrichea</taxon>
        <taxon>Stichotrichia</taxon>
        <taxon>Sporadotrichida</taxon>
        <taxon>Halteriidae</taxon>
        <taxon>Halteria</taxon>
    </lineage>
</organism>
<feature type="coiled-coil region" evidence="1">
    <location>
        <begin position="374"/>
        <end position="410"/>
    </location>
</feature>
<evidence type="ECO:0000313" key="3">
    <source>
        <dbReference type="EMBL" id="TNV83548.1"/>
    </source>
</evidence>
<dbReference type="Proteomes" id="UP000785679">
    <property type="component" value="Unassembled WGS sequence"/>
</dbReference>